<dbReference type="EMBL" id="LR746273">
    <property type="protein sequence ID" value="CAA7403336.1"/>
    <property type="molecule type" value="Genomic_DNA"/>
</dbReference>
<feature type="region of interest" description="Disordered" evidence="2">
    <location>
        <begin position="598"/>
        <end position="621"/>
    </location>
</feature>
<evidence type="ECO:0000256" key="2">
    <source>
        <dbReference type="SAM" id="MobiDB-lite"/>
    </source>
</evidence>
<sequence>MKRFSSSLISNLGRTRRSVGAVLSSAPESPTPPLPGSPRRRPPAPFLLFGKIRAPDGLLPGDRRRQLRNLETLPERAPVAALSPRQQKIKEKADLEEAFEAATTTEDILVAFAALESSLGEYDKKLGLACLKVGQHLDFIGFEENEKILVFAQRALAILDRDDDGSISVVMALHLMGSATYNLKKYNDSLGYLNRASRLLRKLEDEVAGDFNLLPVSHAVQLQLANTKTAIGRREEALDNLRKCLEMKEVILEPNSRELGVANRDLAEAYVAVLNFKEALPLCQKALEIHRNELGENSVEVAHDRRLLGVIYTGLEEHQKALEQNELSRTVLRRWGMDSELLHAEIDAANIQIAMGKFEEAIASLRDVIRQTDSDSETRATVFVSMAKALCNQEKFGDSKRCLQISCGILEKKELISPVKVAEAYAEISMLYETMNEFEAAISLLKKTVSILEKHPQEQHAEGSASARIGWLLLLTGKVPQALPYLEDAAERLKESFGPKHFGVGYIYNNLGAAYMELDRPQSAAQMFALAKDIMDASLGPHHADSIEACQNLANAYGAMGSFILAMEFQQKVIDAWENHGLDAKDEIREAHRLLEQLKKKARGSPPTSFPGKALSLPPGK</sequence>
<dbReference type="Pfam" id="PF13374">
    <property type="entry name" value="TPR_10"/>
    <property type="match status" value="2"/>
</dbReference>
<keyword evidence="1" id="KW-0802">TPR repeat</keyword>
<feature type="repeat" description="TPR" evidence="1">
    <location>
        <begin position="422"/>
        <end position="455"/>
    </location>
</feature>
<evidence type="ECO:0000313" key="3">
    <source>
        <dbReference type="EMBL" id="CAA7403336.1"/>
    </source>
</evidence>
<dbReference type="Pfam" id="PF13181">
    <property type="entry name" value="TPR_8"/>
    <property type="match status" value="1"/>
</dbReference>
<protein>
    <submittedName>
        <fullName evidence="3">Uncharacterized protein</fullName>
    </submittedName>
</protein>
<dbReference type="InterPro" id="IPR019734">
    <property type="entry name" value="TPR_rpt"/>
</dbReference>
<proteinExistence type="predicted"/>
<organism evidence="3 4">
    <name type="scientific">Spirodela intermedia</name>
    <name type="common">Intermediate duckweed</name>
    <dbReference type="NCBI Taxonomy" id="51605"/>
    <lineage>
        <taxon>Eukaryota</taxon>
        <taxon>Viridiplantae</taxon>
        <taxon>Streptophyta</taxon>
        <taxon>Embryophyta</taxon>
        <taxon>Tracheophyta</taxon>
        <taxon>Spermatophyta</taxon>
        <taxon>Magnoliopsida</taxon>
        <taxon>Liliopsida</taxon>
        <taxon>Araceae</taxon>
        <taxon>Lemnoideae</taxon>
        <taxon>Spirodela</taxon>
    </lineage>
</organism>
<dbReference type="OrthoDB" id="626167at2759"/>
<dbReference type="InterPro" id="IPR011990">
    <property type="entry name" value="TPR-like_helical_dom_sf"/>
</dbReference>
<dbReference type="SMART" id="SM00028">
    <property type="entry name" value="TPR"/>
    <property type="match status" value="9"/>
</dbReference>
<dbReference type="AlphaFoldDB" id="A0A7I8L180"/>
<feature type="region of interest" description="Disordered" evidence="2">
    <location>
        <begin position="19"/>
        <end position="42"/>
    </location>
</feature>
<dbReference type="Proteomes" id="UP000663760">
    <property type="component" value="Chromosome 10"/>
</dbReference>
<keyword evidence="4" id="KW-1185">Reference proteome</keyword>
<reference evidence="3" key="1">
    <citation type="submission" date="2020-02" db="EMBL/GenBank/DDBJ databases">
        <authorList>
            <person name="Scholz U."/>
            <person name="Mascher M."/>
            <person name="Fiebig A."/>
        </authorList>
    </citation>
    <scope>NUCLEOTIDE SEQUENCE</scope>
</reference>
<dbReference type="PROSITE" id="PS50005">
    <property type="entry name" value="TPR"/>
    <property type="match status" value="1"/>
</dbReference>
<evidence type="ECO:0000313" key="4">
    <source>
        <dbReference type="Proteomes" id="UP000663760"/>
    </source>
</evidence>
<dbReference type="PANTHER" id="PTHR47459:SF1">
    <property type="entry name" value="KINESIN LIGHT CHAIN-RELATED"/>
    <property type="match status" value="1"/>
</dbReference>
<accession>A0A7I8L180</accession>
<dbReference type="PANTHER" id="PTHR47459">
    <property type="entry name" value="KINESIN LIGHT CHAIN-RELATED"/>
    <property type="match status" value="1"/>
</dbReference>
<evidence type="ECO:0000256" key="1">
    <source>
        <dbReference type="PROSITE-ProRule" id="PRU00339"/>
    </source>
</evidence>
<dbReference type="Pfam" id="PF13424">
    <property type="entry name" value="TPR_12"/>
    <property type="match status" value="2"/>
</dbReference>
<dbReference type="SUPFAM" id="SSF48452">
    <property type="entry name" value="TPR-like"/>
    <property type="match status" value="3"/>
</dbReference>
<dbReference type="Gene3D" id="1.25.40.10">
    <property type="entry name" value="Tetratricopeptide repeat domain"/>
    <property type="match status" value="2"/>
</dbReference>
<name>A0A7I8L180_SPIIN</name>
<gene>
    <name evidence="3" type="ORF">SI8410_10014014</name>
</gene>